<keyword evidence="2" id="KW-1185">Reference proteome</keyword>
<dbReference type="AlphaFoldDB" id="A0A8S1KK20"/>
<accession>A0A8S1KK20</accession>
<reference evidence="1" key="1">
    <citation type="submission" date="2021-01" db="EMBL/GenBank/DDBJ databases">
        <authorList>
            <consortium name="Genoscope - CEA"/>
            <person name="William W."/>
        </authorList>
    </citation>
    <scope>NUCLEOTIDE SEQUENCE</scope>
</reference>
<name>A0A8S1KK20_9CILI</name>
<comment type="caution">
    <text evidence="1">The sequence shown here is derived from an EMBL/GenBank/DDBJ whole genome shotgun (WGS) entry which is preliminary data.</text>
</comment>
<evidence type="ECO:0000313" key="1">
    <source>
        <dbReference type="EMBL" id="CAD8051264.1"/>
    </source>
</evidence>
<proteinExistence type="predicted"/>
<organism evidence="1 2">
    <name type="scientific">Paramecium sonneborni</name>
    <dbReference type="NCBI Taxonomy" id="65129"/>
    <lineage>
        <taxon>Eukaryota</taxon>
        <taxon>Sar</taxon>
        <taxon>Alveolata</taxon>
        <taxon>Ciliophora</taxon>
        <taxon>Intramacronucleata</taxon>
        <taxon>Oligohymenophorea</taxon>
        <taxon>Peniculida</taxon>
        <taxon>Parameciidae</taxon>
        <taxon>Paramecium</taxon>
    </lineage>
</organism>
<gene>
    <name evidence="1" type="ORF">PSON_ATCC_30995.1.T0050487</name>
</gene>
<evidence type="ECO:0000313" key="2">
    <source>
        <dbReference type="Proteomes" id="UP000692954"/>
    </source>
</evidence>
<protein>
    <submittedName>
        <fullName evidence="1">Uncharacterized protein</fullName>
    </submittedName>
</protein>
<dbReference type="OrthoDB" id="1164111at2759"/>
<sequence length="99" mass="12165">MKFCFPDLQSDFEKNVNIIYGIGKDYIPNNRRKTFASILQTPDPTFQDSQINQAYYFNQIYYNDEQEYQQQYHQSYINYNYYAQYQMLEIDQQQRKSGY</sequence>
<dbReference type="EMBL" id="CAJJDN010000005">
    <property type="protein sequence ID" value="CAD8051264.1"/>
    <property type="molecule type" value="Genomic_DNA"/>
</dbReference>
<dbReference type="Proteomes" id="UP000692954">
    <property type="component" value="Unassembled WGS sequence"/>
</dbReference>